<proteinExistence type="inferred from homology"/>
<evidence type="ECO:0000256" key="4">
    <source>
        <dbReference type="ARBA" id="ARBA00023277"/>
    </source>
</evidence>
<keyword evidence="4 5" id="KW-0119">Carbohydrate metabolism</keyword>
<organism evidence="8 9">
    <name type="scientific">Sphingobium ummariense RL-3</name>
    <dbReference type="NCBI Taxonomy" id="1346791"/>
    <lineage>
        <taxon>Bacteria</taxon>
        <taxon>Pseudomonadati</taxon>
        <taxon>Pseudomonadota</taxon>
        <taxon>Alphaproteobacteria</taxon>
        <taxon>Sphingomonadales</taxon>
        <taxon>Sphingomonadaceae</taxon>
        <taxon>Sphingobium</taxon>
    </lineage>
</organism>
<dbReference type="PIRSF" id="PIRSF005096">
    <property type="entry name" value="GALM"/>
    <property type="match status" value="1"/>
</dbReference>
<dbReference type="CDD" id="cd09019">
    <property type="entry name" value="galactose_mutarotase_like"/>
    <property type="match status" value="1"/>
</dbReference>
<evidence type="ECO:0000256" key="7">
    <source>
        <dbReference type="PIRSR" id="PIRSR005096-3"/>
    </source>
</evidence>
<dbReference type="PANTHER" id="PTHR10091">
    <property type="entry name" value="ALDOSE-1-EPIMERASE"/>
    <property type="match status" value="1"/>
</dbReference>
<feature type="active site" description="Proton acceptor" evidence="6">
    <location>
        <position position="357"/>
    </location>
</feature>
<dbReference type="GO" id="GO:0030246">
    <property type="term" value="F:carbohydrate binding"/>
    <property type="evidence" value="ECO:0007669"/>
    <property type="project" value="InterPro"/>
</dbReference>
<dbReference type="InterPro" id="IPR015443">
    <property type="entry name" value="Aldose_1-epimerase"/>
</dbReference>
<dbReference type="GO" id="GO:0005737">
    <property type="term" value="C:cytoplasm"/>
    <property type="evidence" value="ECO:0007669"/>
    <property type="project" value="TreeGrafter"/>
</dbReference>
<feature type="active site" description="Proton donor" evidence="6">
    <location>
        <position position="218"/>
    </location>
</feature>
<reference evidence="8 9" key="1">
    <citation type="journal article" date="2013" name="Genome Announc.">
        <title>Draft Genome Sequence of Sphingobium ummariense Strain RL-3, a Hexachlorocyclohexane-Degrading Bacterium.</title>
        <authorList>
            <person name="Kohli P."/>
            <person name="Dua A."/>
            <person name="Sangwan N."/>
            <person name="Oldach P."/>
            <person name="Khurana J.P."/>
            <person name="Lal R."/>
        </authorList>
    </citation>
    <scope>NUCLEOTIDE SEQUENCE [LARGE SCALE GENOMIC DNA]</scope>
    <source>
        <strain evidence="8 9">RL-3</strain>
    </source>
</reference>
<dbReference type="Pfam" id="PF01263">
    <property type="entry name" value="Aldose_epim"/>
    <property type="match status" value="1"/>
</dbReference>
<comment type="catalytic activity">
    <reaction evidence="5">
        <text>alpha-D-glucose = beta-D-glucose</text>
        <dbReference type="Rhea" id="RHEA:10264"/>
        <dbReference type="ChEBI" id="CHEBI:15903"/>
        <dbReference type="ChEBI" id="CHEBI:17925"/>
        <dbReference type="EC" id="5.1.3.3"/>
    </reaction>
</comment>
<dbReference type="NCBIfam" id="NF008277">
    <property type="entry name" value="PRK11055.1"/>
    <property type="match status" value="1"/>
</dbReference>
<evidence type="ECO:0000256" key="5">
    <source>
        <dbReference type="PIRNR" id="PIRNR005096"/>
    </source>
</evidence>
<evidence type="ECO:0000313" key="9">
    <source>
        <dbReference type="Proteomes" id="UP000015523"/>
    </source>
</evidence>
<comment type="caution">
    <text evidence="8">The sequence shown here is derived from an EMBL/GenBank/DDBJ whole genome shotgun (WGS) entry which is preliminary data.</text>
</comment>
<evidence type="ECO:0000256" key="6">
    <source>
        <dbReference type="PIRSR" id="PIRSR005096-1"/>
    </source>
</evidence>
<dbReference type="EMBL" id="AUWY01000100">
    <property type="protein sequence ID" value="EQB31498.1"/>
    <property type="molecule type" value="Genomic_DNA"/>
</dbReference>
<dbReference type="GO" id="GO:0004034">
    <property type="term" value="F:aldose 1-epimerase activity"/>
    <property type="evidence" value="ECO:0007669"/>
    <property type="project" value="UniProtKB-EC"/>
</dbReference>
<keyword evidence="9" id="KW-1185">Reference proteome</keyword>
<dbReference type="STRING" id="1346791.M529_14365"/>
<dbReference type="EC" id="5.1.3.3" evidence="5"/>
<dbReference type="PATRIC" id="fig|1346791.3.peg.2765"/>
<sequence length="394" mass="42329">MMFRPFPLASNPVRGGAFAPSVVTALLLLAAGTPADCKTSSGLWETLPDGRPVHRFRMTNASGASVTVMEVGAAITEIKVPDRKGVLADVALGYDHPVDYLTNNSPQFGLAIGRYAGRIAGGKFTLGQTEYKLVTQGRSATSMHGGPQGFGTRLWTGKAVRTKEGEGVRFSLTSPDGDQGFPGKMQVSVTYSWTNDNRLIIDYEATTTKPTVINLTQHSYFNLAGAGKGDILDHILKLDADFYTDALPDNTPTGEIRAVRGTPFDFSQGKPIGRDLNAPDPQMVANRGFNVNYVLKRSTIPGEVAPAALLTDPKTGRTLQVLTSEPGLMLYTANFINTQRPMKGGAPYPLRAGVALETQHFPDAPNWPHFPRTTLMPGKTFHSRTIFAFGTGGG</sequence>
<dbReference type="Proteomes" id="UP000015523">
    <property type="component" value="Unassembled WGS sequence"/>
</dbReference>
<dbReference type="InterPro" id="IPR011013">
    <property type="entry name" value="Gal_mutarotase_sf_dom"/>
</dbReference>
<protein>
    <recommendedName>
        <fullName evidence="5">Aldose 1-epimerase</fullName>
        <ecNumber evidence="5">5.1.3.3</ecNumber>
    </recommendedName>
</protein>
<keyword evidence="3 5" id="KW-0413">Isomerase</keyword>
<dbReference type="OrthoDB" id="9779408at2"/>
<dbReference type="AlphaFoldDB" id="T0KD82"/>
<dbReference type="InterPro" id="IPR047215">
    <property type="entry name" value="Galactose_mutarotase-like"/>
</dbReference>
<comment type="similarity">
    <text evidence="2 5">Belongs to the aldose epimerase family.</text>
</comment>
<dbReference type="Gene3D" id="2.70.98.10">
    <property type="match status" value="1"/>
</dbReference>
<evidence type="ECO:0000313" key="8">
    <source>
        <dbReference type="EMBL" id="EQB31498.1"/>
    </source>
</evidence>
<dbReference type="GO" id="GO:0006006">
    <property type="term" value="P:glucose metabolic process"/>
    <property type="evidence" value="ECO:0007669"/>
    <property type="project" value="TreeGrafter"/>
</dbReference>
<evidence type="ECO:0000256" key="2">
    <source>
        <dbReference type="ARBA" id="ARBA00006206"/>
    </source>
</evidence>
<dbReference type="InterPro" id="IPR014718">
    <property type="entry name" value="GH-type_carb-bd"/>
</dbReference>
<dbReference type="PANTHER" id="PTHR10091:SF0">
    <property type="entry name" value="GALACTOSE MUTAROTASE"/>
    <property type="match status" value="1"/>
</dbReference>
<accession>T0KD82</accession>
<dbReference type="SUPFAM" id="SSF74650">
    <property type="entry name" value="Galactose mutarotase-like"/>
    <property type="match status" value="1"/>
</dbReference>
<evidence type="ECO:0000256" key="1">
    <source>
        <dbReference type="ARBA" id="ARBA00005028"/>
    </source>
</evidence>
<feature type="binding site" evidence="7">
    <location>
        <begin position="218"/>
        <end position="220"/>
    </location>
    <ligand>
        <name>beta-D-galactose</name>
        <dbReference type="ChEBI" id="CHEBI:27667"/>
    </ligand>
</feature>
<comment type="pathway">
    <text evidence="1 5">Carbohydrate metabolism; hexose metabolism.</text>
</comment>
<dbReference type="InterPro" id="IPR008183">
    <property type="entry name" value="Aldose_1/G6P_1-epimerase"/>
</dbReference>
<dbReference type="UniPathway" id="UPA00242"/>
<dbReference type="GO" id="GO:0033499">
    <property type="term" value="P:galactose catabolic process via UDP-galactose, Leloir pathway"/>
    <property type="evidence" value="ECO:0007669"/>
    <property type="project" value="TreeGrafter"/>
</dbReference>
<evidence type="ECO:0000256" key="3">
    <source>
        <dbReference type="ARBA" id="ARBA00023235"/>
    </source>
</evidence>
<name>T0KD82_9SPHN</name>
<dbReference type="eggNOG" id="COG2017">
    <property type="taxonomic scope" value="Bacteria"/>
</dbReference>
<gene>
    <name evidence="8" type="ORF">M529_14365</name>
</gene>